<keyword evidence="2 6" id="KW-0540">Nuclease</keyword>
<dbReference type="NCBIfam" id="TIGR00028">
    <property type="entry name" value="Mtu_PIN_fam"/>
    <property type="match status" value="1"/>
</dbReference>
<evidence type="ECO:0000256" key="3">
    <source>
        <dbReference type="ARBA" id="ARBA00022723"/>
    </source>
</evidence>
<protein>
    <recommendedName>
        <fullName evidence="6">Ribonuclease VapC</fullName>
        <shortName evidence="6">RNase VapC</shortName>
        <ecNumber evidence="6">3.1.-.-</ecNumber>
    </recommendedName>
    <alternativeName>
        <fullName evidence="6">Toxin VapC</fullName>
    </alternativeName>
</protein>
<dbReference type="HAMAP" id="MF_00265">
    <property type="entry name" value="VapC_Nob1"/>
    <property type="match status" value="1"/>
</dbReference>
<evidence type="ECO:0000256" key="4">
    <source>
        <dbReference type="ARBA" id="ARBA00022801"/>
    </source>
</evidence>
<dbReference type="InterPro" id="IPR029060">
    <property type="entry name" value="PIN-like_dom_sf"/>
</dbReference>
<keyword evidence="8" id="KW-1185">Reference proteome</keyword>
<feature type="binding site" evidence="6">
    <location>
        <position position="108"/>
    </location>
    <ligand>
        <name>Mg(2+)</name>
        <dbReference type="ChEBI" id="CHEBI:18420"/>
    </ligand>
</feature>
<dbReference type="EC" id="3.1.-.-" evidence="6"/>
<dbReference type="InterPro" id="IPR022907">
    <property type="entry name" value="VapC_family"/>
</dbReference>
<keyword evidence="1 6" id="KW-1277">Toxin-antitoxin system</keyword>
<dbReference type="CDD" id="cd18678">
    <property type="entry name" value="PIN_MtVapC25_VapC33-like"/>
    <property type="match status" value="1"/>
</dbReference>
<name>A0A7I7JYD2_9MYCO</name>
<sequence>MRIVDANVLLYAVNTASEHHVASRRWLDNALSGADTVGLAWVPLLAFLRLVTRHGLFPAPLAPADAMGQVIDWCSAPGSVMVGPTSRHPDVLSRLLDAVGTGGNLVNDAHLAAVALEHRARIVSYDSDFSRFDGVGWHTPDALLR</sequence>
<feature type="binding site" evidence="6">
    <location>
        <position position="5"/>
    </location>
    <ligand>
        <name>Mg(2+)</name>
        <dbReference type="ChEBI" id="CHEBI:18420"/>
    </ligand>
</feature>
<dbReference type="OrthoDB" id="556169at2"/>
<organism evidence="7 8">
    <name type="scientific">Mycolicibacterium duvalii</name>
    <dbReference type="NCBI Taxonomy" id="39688"/>
    <lineage>
        <taxon>Bacteria</taxon>
        <taxon>Bacillati</taxon>
        <taxon>Actinomycetota</taxon>
        <taxon>Actinomycetes</taxon>
        <taxon>Mycobacteriales</taxon>
        <taxon>Mycobacteriaceae</taxon>
        <taxon>Mycolicibacterium</taxon>
    </lineage>
</organism>
<gene>
    <name evidence="7" type="primary">vapC37</name>
    <name evidence="6" type="synonym">vapC</name>
    <name evidence="7" type="ORF">MDUV_17600</name>
</gene>
<accession>A0A7I7JYD2</accession>
<dbReference type="GO" id="GO:0090729">
    <property type="term" value="F:toxin activity"/>
    <property type="evidence" value="ECO:0007669"/>
    <property type="project" value="UniProtKB-KW"/>
</dbReference>
<evidence type="ECO:0000313" key="8">
    <source>
        <dbReference type="Proteomes" id="UP000467006"/>
    </source>
</evidence>
<dbReference type="GO" id="GO:0000287">
    <property type="term" value="F:magnesium ion binding"/>
    <property type="evidence" value="ECO:0007669"/>
    <property type="project" value="UniProtKB-UniRule"/>
</dbReference>
<evidence type="ECO:0000256" key="2">
    <source>
        <dbReference type="ARBA" id="ARBA00022722"/>
    </source>
</evidence>
<dbReference type="RefSeq" id="WP_098004364.1">
    <property type="nucleotide sequence ID" value="NZ_AP022563.1"/>
</dbReference>
<keyword evidence="4 6" id="KW-0378">Hydrolase</keyword>
<dbReference type="EMBL" id="AP022563">
    <property type="protein sequence ID" value="BBX16900.1"/>
    <property type="molecule type" value="Genomic_DNA"/>
</dbReference>
<evidence type="ECO:0000256" key="6">
    <source>
        <dbReference type="HAMAP-Rule" id="MF_00265"/>
    </source>
</evidence>
<dbReference type="GO" id="GO:0016788">
    <property type="term" value="F:hydrolase activity, acting on ester bonds"/>
    <property type="evidence" value="ECO:0007669"/>
    <property type="project" value="InterPro"/>
</dbReference>
<dbReference type="GO" id="GO:0004540">
    <property type="term" value="F:RNA nuclease activity"/>
    <property type="evidence" value="ECO:0007669"/>
    <property type="project" value="InterPro"/>
</dbReference>
<dbReference type="Gene3D" id="3.40.50.1010">
    <property type="entry name" value="5'-nuclease"/>
    <property type="match status" value="1"/>
</dbReference>
<dbReference type="InterPro" id="IPR002716">
    <property type="entry name" value="PIN_dom"/>
</dbReference>
<dbReference type="GO" id="GO:0045926">
    <property type="term" value="P:negative regulation of growth"/>
    <property type="evidence" value="ECO:0007669"/>
    <property type="project" value="UniProtKB-ARBA"/>
</dbReference>
<dbReference type="Proteomes" id="UP000467006">
    <property type="component" value="Chromosome"/>
</dbReference>
<comment type="function">
    <text evidence="6">Toxic component of a toxin-antitoxin (TA) system. An RNase.</text>
</comment>
<keyword evidence="6" id="KW-0800">Toxin</keyword>
<evidence type="ECO:0000256" key="1">
    <source>
        <dbReference type="ARBA" id="ARBA00022649"/>
    </source>
</evidence>
<proteinExistence type="inferred from homology"/>
<keyword evidence="5 6" id="KW-0460">Magnesium</keyword>
<comment type="similarity">
    <text evidence="6">Belongs to the PINc/VapC protein family.</text>
</comment>
<comment type="cofactor">
    <cofactor evidence="6">
        <name>Mg(2+)</name>
        <dbReference type="ChEBI" id="CHEBI:18420"/>
    </cofactor>
</comment>
<dbReference type="AlphaFoldDB" id="A0A7I7JYD2"/>
<dbReference type="InterPro" id="IPR006226">
    <property type="entry name" value="Mtu_PIN"/>
</dbReference>
<dbReference type="SUPFAM" id="SSF88723">
    <property type="entry name" value="PIN domain-like"/>
    <property type="match status" value="1"/>
</dbReference>
<dbReference type="KEGG" id="mdu:MDUV_17600"/>
<dbReference type="Pfam" id="PF01850">
    <property type="entry name" value="PIN"/>
    <property type="match status" value="1"/>
</dbReference>
<reference evidence="7 8" key="1">
    <citation type="journal article" date="2019" name="Emerg. Microbes Infect.">
        <title>Comprehensive subspecies identification of 175 nontuberculous mycobacteria species based on 7547 genomic profiles.</title>
        <authorList>
            <person name="Matsumoto Y."/>
            <person name="Kinjo T."/>
            <person name="Motooka D."/>
            <person name="Nabeya D."/>
            <person name="Jung N."/>
            <person name="Uechi K."/>
            <person name="Horii T."/>
            <person name="Iida T."/>
            <person name="Fujita J."/>
            <person name="Nakamura S."/>
        </authorList>
    </citation>
    <scope>NUCLEOTIDE SEQUENCE [LARGE SCALE GENOMIC DNA]</scope>
    <source>
        <strain evidence="7 8">JCM 6396</strain>
    </source>
</reference>
<evidence type="ECO:0000313" key="7">
    <source>
        <dbReference type="EMBL" id="BBX16900.1"/>
    </source>
</evidence>
<evidence type="ECO:0000256" key="5">
    <source>
        <dbReference type="ARBA" id="ARBA00022842"/>
    </source>
</evidence>
<keyword evidence="3 6" id="KW-0479">Metal-binding</keyword>